<dbReference type="Pfam" id="PF00122">
    <property type="entry name" value="E1-E2_ATPase"/>
    <property type="match status" value="1"/>
</dbReference>
<keyword evidence="11 15" id="KW-1133">Transmembrane helix</keyword>
<keyword evidence="8" id="KW-0597">Phosphoprotein</keyword>
<comment type="subcellular location">
    <subcellularLocation>
        <location evidence="2">Cell inner membrane</location>
        <topology evidence="2">Multi-pass membrane protein</topology>
    </subcellularLocation>
</comment>
<dbReference type="InterPro" id="IPR006068">
    <property type="entry name" value="ATPase_P-typ_cation-transptr_C"/>
</dbReference>
<evidence type="ECO:0000256" key="4">
    <source>
        <dbReference type="ARBA" id="ARBA00012786"/>
    </source>
</evidence>
<dbReference type="InterPro" id="IPR004014">
    <property type="entry name" value="ATPase_P-typ_cation-transptr_N"/>
</dbReference>
<dbReference type="Pfam" id="PF00690">
    <property type="entry name" value="Cation_ATPase_N"/>
    <property type="match status" value="1"/>
</dbReference>
<evidence type="ECO:0000256" key="10">
    <source>
        <dbReference type="ARBA" id="ARBA00022842"/>
    </source>
</evidence>
<dbReference type="EMBL" id="JALJZU010000002">
    <property type="protein sequence ID" value="MCP2007720.1"/>
    <property type="molecule type" value="Genomic_DNA"/>
</dbReference>
<evidence type="ECO:0000256" key="5">
    <source>
        <dbReference type="ARBA" id="ARBA00013555"/>
    </source>
</evidence>
<comment type="catalytic activity">
    <reaction evidence="14">
        <text>Mg(2+)(out) + ATP + H2O = Mg(2+)(in) + ADP + phosphate + H(+)</text>
        <dbReference type="Rhea" id="RHEA:10260"/>
        <dbReference type="ChEBI" id="CHEBI:15377"/>
        <dbReference type="ChEBI" id="CHEBI:15378"/>
        <dbReference type="ChEBI" id="CHEBI:18420"/>
        <dbReference type="ChEBI" id="CHEBI:30616"/>
        <dbReference type="ChEBI" id="CHEBI:43474"/>
        <dbReference type="ChEBI" id="CHEBI:456216"/>
        <dbReference type="EC" id="7.2.2.14"/>
    </reaction>
</comment>
<evidence type="ECO:0000256" key="11">
    <source>
        <dbReference type="ARBA" id="ARBA00022989"/>
    </source>
</evidence>
<evidence type="ECO:0000256" key="13">
    <source>
        <dbReference type="ARBA" id="ARBA00029806"/>
    </source>
</evidence>
<accession>A0AA41HF11</accession>
<dbReference type="InterPro" id="IPR044492">
    <property type="entry name" value="P_typ_ATPase_HD_dom"/>
</dbReference>
<evidence type="ECO:0000313" key="17">
    <source>
        <dbReference type="EMBL" id="MBV6323329.1"/>
    </source>
</evidence>
<dbReference type="InterPro" id="IPR006415">
    <property type="entry name" value="P-type_ATPase_IIIB"/>
</dbReference>
<evidence type="ECO:0000256" key="1">
    <source>
        <dbReference type="ARBA" id="ARBA00003954"/>
    </source>
</evidence>
<feature type="transmembrane region" description="Helical" evidence="15">
    <location>
        <begin position="729"/>
        <end position="751"/>
    </location>
</feature>
<sequence>MSATGQAALQAYAAAEADAVLAMLASRSGGLTAQEAEVRLRQHGPNAVAHQARGNAALRFLKLLASPLSLLLLALALVNFLTGQAWGAVVIAVMVVLSSLLAFVQEHRSDLAAERLRSMVATTASVLRDGAPAEVALAALVPGDIVQLSAGALVPADLRILSSRDLFLSQSALTGEALPVEKHGQALAASGLPALELGNLAYMGCTVISGSASALVLATGRHTCFGQIAADLAGARELTSFDRGVNQFVWLMVRAMLVMMPLVFVLNGVSKGDWLEALLFAVAVAVGLAPEMLPMIVTINLAKGALAMSGKQVIVKRLNAIQNFGAMDVLCTDKTGTLTQDRVILERHVDIEGHDSAKVTEYAYLNSYYQTGLKNLLDVAVLNYVDVHEHLDADHAFRKIDELPFDFQRRRMSVVVERRDGSRVLICKGAVEEVLGVCDRAETGAGVIALQDHHGAALGRVVEDLNQDGFRVIAVACRELTAGEQALDNTAEADLLLLGYIAFLDPPKDSAAEAIRALNDYGVAVKVLTGDNETVTRSVCRHVGLPVQQVMLGSEIDALDDAALALRAEGVSVFAKMAPQQKARVIRALQSRGHVIGYLGDGINDGAALKAADVGVSVDSAVDIAKESADIILLQKSLMALKDGVIEGRKVFGNISKYLRMSASSNFGNMLSVLGASVLLPFLPMAPVQILLNNLLYDVSQTALASDHVDAAYLRQPRRWDIGNIWRSMLYLGPLSSLFDYLTFGALWYLFDAARQPALFQSGWFLESLLTQTLVVHVLRTGKIPFVQSKPSTPLLATTLAVCALGVWLPLSGAGGALGFVAPPAGYWLALPAIVAAYLVSAQLLKRSLARRHGQL</sequence>
<feature type="transmembrane region" description="Helical" evidence="15">
    <location>
        <begin position="667"/>
        <end position="686"/>
    </location>
</feature>
<evidence type="ECO:0000256" key="7">
    <source>
        <dbReference type="ARBA" id="ARBA00022519"/>
    </source>
</evidence>
<dbReference type="SFLD" id="SFLDS00003">
    <property type="entry name" value="Haloacid_Dehalogenase"/>
    <property type="match status" value="1"/>
</dbReference>
<evidence type="ECO:0000313" key="20">
    <source>
        <dbReference type="Proteomes" id="UP001162889"/>
    </source>
</evidence>
<keyword evidence="10" id="KW-0460">Magnesium</keyword>
<dbReference type="NCBIfam" id="TIGR01494">
    <property type="entry name" value="ATPase_P-type"/>
    <property type="match status" value="2"/>
</dbReference>
<evidence type="ECO:0000256" key="12">
    <source>
        <dbReference type="ARBA" id="ARBA00023136"/>
    </source>
</evidence>
<dbReference type="InterPro" id="IPR001757">
    <property type="entry name" value="P_typ_ATPase"/>
</dbReference>
<dbReference type="Proteomes" id="UP001155901">
    <property type="component" value="Unassembled WGS sequence"/>
</dbReference>
<keyword evidence="9 15" id="KW-0812">Transmembrane</keyword>
<comment type="similarity">
    <text evidence="3">Belongs to the cation transport ATPase (P-type) (TC 3.A.3) family. Type IIIB subfamily.</text>
</comment>
<dbReference type="Pfam" id="PF00689">
    <property type="entry name" value="Cation_ATPase_C"/>
    <property type="match status" value="1"/>
</dbReference>
<feature type="domain" description="Cation-transporting P-type ATPase N-terminal" evidence="16">
    <location>
        <begin position="11"/>
        <end position="84"/>
    </location>
</feature>
<comment type="caution">
    <text evidence="17">The sequence shown here is derived from an EMBL/GenBank/DDBJ whole genome shotgun (WGS) entry which is preliminary data.</text>
</comment>
<evidence type="ECO:0000256" key="8">
    <source>
        <dbReference type="ARBA" id="ARBA00022553"/>
    </source>
</evidence>
<dbReference type="GO" id="GO:0005524">
    <property type="term" value="F:ATP binding"/>
    <property type="evidence" value="ECO:0007669"/>
    <property type="project" value="InterPro"/>
</dbReference>
<evidence type="ECO:0000256" key="3">
    <source>
        <dbReference type="ARBA" id="ARBA00008746"/>
    </source>
</evidence>
<protein>
    <recommendedName>
        <fullName evidence="5">Magnesium-transporting ATPase, P-type 1</fullName>
        <ecNumber evidence="4">7.2.2.14</ecNumber>
    </recommendedName>
    <alternativeName>
        <fullName evidence="13">Mg(2+) transport ATPase, P-type 1</fullName>
    </alternativeName>
</protein>
<dbReference type="GO" id="GO:0005886">
    <property type="term" value="C:plasma membrane"/>
    <property type="evidence" value="ECO:0007669"/>
    <property type="project" value="UniProtKB-SubCell"/>
</dbReference>
<dbReference type="AlphaFoldDB" id="A0AA41HF11"/>
<dbReference type="Proteomes" id="UP001162889">
    <property type="component" value="Unassembled WGS sequence"/>
</dbReference>
<reference evidence="18" key="2">
    <citation type="submission" date="2022-03" db="EMBL/GenBank/DDBJ databases">
        <title>Genome Encyclopedia of Bacteria and Archaea VI: Functional Genomics of Type Strains.</title>
        <authorList>
            <person name="Whitman W."/>
        </authorList>
    </citation>
    <scope>NUCLEOTIDE SEQUENCE</scope>
    <source>
        <strain evidence="18">HSC-15S17</strain>
    </source>
</reference>
<evidence type="ECO:0000313" key="19">
    <source>
        <dbReference type="Proteomes" id="UP001155901"/>
    </source>
</evidence>
<comment type="function">
    <text evidence="1">Mediates magnesium influx to the cytosol.</text>
</comment>
<name>A0AA41HF11_9BURK</name>
<dbReference type="PROSITE" id="PS00154">
    <property type="entry name" value="ATPASE_E1_E2"/>
    <property type="match status" value="1"/>
</dbReference>
<feature type="transmembrane region" description="Helical" evidence="15">
    <location>
        <begin position="86"/>
        <end position="104"/>
    </location>
</feature>
<dbReference type="SFLD" id="SFLDF00027">
    <property type="entry name" value="p-type_atpase"/>
    <property type="match status" value="1"/>
</dbReference>
<keyword evidence="20" id="KW-1185">Reference proteome</keyword>
<evidence type="ECO:0000256" key="6">
    <source>
        <dbReference type="ARBA" id="ARBA00022475"/>
    </source>
</evidence>
<dbReference type="GO" id="GO:0015444">
    <property type="term" value="F:P-type magnesium transporter activity"/>
    <property type="evidence" value="ECO:0007669"/>
    <property type="project" value="UniProtKB-EC"/>
</dbReference>
<dbReference type="NCBIfam" id="TIGR01524">
    <property type="entry name" value="ATPase-IIIB_Mg"/>
    <property type="match status" value="1"/>
</dbReference>
<evidence type="ECO:0000259" key="16">
    <source>
        <dbReference type="SMART" id="SM00831"/>
    </source>
</evidence>
<dbReference type="InterPro" id="IPR018303">
    <property type="entry name" value="ATPase_P-typ_P_site"/>
</dbReference>
<feature type="transmembrane region" description="Helical" evidence="15">
    <location>
        <begin position="248"/>
        <end position="266"/>
    </location>
</feature>
<feature type="transmembrane region" description="Helical" evidence="15">
    <location>
        <begin position="795"/>
        <end position="821"/>
    </location>
</feature>
<keyword evidence="12 15" id="KW-0472">Membrane</keyword>
<gene>
    <name evidence="17" type="primary">mgtA</name>
    <name evidence="17" type="ORF">KVP70_20550</name>
    <name evidence="18" type="ORF">L1274_001413</name>
</gene>
<evidence type="ECO:0000256" key="14">
    <source>
        <dbReference type="ARBA" id="ARBA00047295"/>
    </source>
</evidence>
<keyword evidence="6" id="KW-1003">Cell membrane</keyword>
<dbReference type="EMBL" id="JAHTGR010000011">
    <property type="protein sequence ID" value="MBV6323329.1"/>
    <property type="molecule type" value="Genomic_DNA"/>
</dbReference>
<dbReference type="NCBIfam" id="NF011702">
    <property type="entry name" value="PRK15122.1"/>
    <property type="match status" value="1"/>
</dbReference>
<dbReference type="InterPro" id="IPR059000">
    <property type="entry name" value="ATPase_P-type_domA"/>
</dbReference>
<dbReference type="SFLD" id="SFLDG00002">
    <property type="entry name" value="C1.7:_P-type_atpase_like"/>
    <property type="match status" value="1"/>
</dbReference>
<dbReference type="GO" id="GO:0016887">
    <property type="term" value="F:ATP hydrolysis activity"/>
    <property type="evidence" value="ECO:0007669"/>
    <property type="project" value="InterPro"/>
</dbReference>
<keyword evidence="7" id="KW-0997">Cell inner membrane</keyword>
<dbReference type="EC" id="7.2.2.14" evidence="4"/>
<feature type="transmembrane region" description="Helical" evidence="15">
    <location>
        <begin position="278"/>
        <end position="302"/>
    </location>
</feature>
<evidence type="ECO:0000256" key="2">
    <source>
        <dbReference type="ARBA" id="ARBA00004429"/>
    </source>
</evidence>
<dbReference type="RefSeq" id="WP_217944034.1">
    <property type="nucleotide sequence ID" value="NZ_JAHTGR010000011.1"/>
</dbReference>
<evidence type="ECO:0000256" key="9">
    <source>
        <dbReference type="ARBA" id="ARBA00022692"/>
    </source>
</evidence>
<reference evidence="17" key="1">
    <citation type="submission" date="2021-07" db="EMBL/GenBank/DDBJ databases">
        <title>Characterization of violacein-producing bacteria and related species.</title>
        <authorList>
            <person name="Wilson H.S."/>
            <person name="De Leon M.E."/>
        </authorList>
    </citation>
    <scope>NUCLEOTIDE SEQUENCE</scope>
    <source>
        <strain evidence="17">HSC-15S17</strain>
    </source>
</reference>
<feature type="transmembrane region" description="Helical" evidence="15">
    <location>
        <begin position="827"/>
        <end position="845"/>
    </location>
</feature>
<evidence type="ECO:0000313" key="18">
    <source>
        <dbReference type="EMBL" id="MCP2007720.1"/>
    </source>
</evidence>
<evidence type="ECO:0000256" key="15">
    <source>
        <dbReference type="SAM" id="Phobius"/>
    </source>
</evidence>
<dbReference type="PANTHER" id="PTHR42861">
    <property type="entry name" value="CALCIUM-TRANSPORTING ATPASE"/>
    <property type="match status" value="1"/>
</dbReference>
<dbReference type="SMART" id="SM00831">
    <property type="entry name" value="Cation_ATPase_N"/>
    <property type="match status" value="1"/>
</dbReference>
<dbReference type="Pfam" id="PF13246">
    <property type="entry name" value="Cation_ATPase"/>
    <property type="match status" value="1"/>
</dbReference>
<proteinExistence type="inferred from homology"/>
<organism evidence="17 19">
    <name type="scientific">Duganella violaceipulchra</name>
    <dbReference type="NCBI Taxonomy" id="2849652"/>
    <lineage>
        <taxon>Bacteria</taxon>
        <taxon>Pseudomonadati</taxon>
        <taxon>Pseudomonadota</taxon>
        <taxon>Betaproteobacteria</taxon>
        <taxon>Burkholderiales</taxon>
        <taxon>Oxalobacteraceae</taxon>
        <taxon>Telluria group</taxon>
        <taxon>Duganella</taxon>
    </lineage>
</organism>
<feature type="transmembrane region" description="Helical" evidence="15">
    <location>
        <begin position="60"/>
        <end position="80"/>
    </location>
</feature>
<dbReference type="CDD" id="cd02077">
    <property type="entry name" value="P-type_ATPase_Mg"/>
    <property type="match status" value="1"/>
</dbReference>